<feature type="region of interest" description="Disordered" evidence="1">
    <location>
        <begin position="161"/>
        <end position="183"/>
    </location>
</feature>
<proteinExistence type="predicted"/>
<dbReference type="InterPro" id="IPR011330">
    <property type="entry name" value="Glyco_hydro/deAcase_b/a-brl"/>
</dbReference>
<dbReference type="SUPFAM" id="SSF88713">
    <property type="entry name" value="Glycoside hydrolase/deacetylase"/>
    <property type="match status" value="1"/>
</dbReference>
<feature type="domain" description="NodB homology" evidence="2">
    <location>
        <begin position="182"/>
        <end position="368"/>
    </location>
</feature>
<evidence type="ECO:0000259" key="2">
    <source>
        <dbReference type="PROSITE" id="PS51677"/>
    </source>
</evidence>
<dbReference type="InterPro" id="IPR050248">
    <property type="entry name" value="Polysacc_deacetylase_ArnD"/>
</dbReference>
<keyword evidence="4" id="KW-1185">Reference proteome</keyword>
<dbReference type="EMBL" id="BMLN01000004">
    <property type="protein sequence ID" value="GGN98192.1"/>
    <property type="molecule type" value="Genomic_DNA"/>
</dbReference>
<feature type="compositionally biased region" description="Low complexity" evidence="1">
    <location>
        <begin position="172"/>
        <end position="183"/>
    </location>
</feature>
<dbReference type="RefSeq" id="WP_018978718.1">
    <property type="nucleotide sequence ID" value="NZ_BMLN01000004.1"/>
</dbReference>
<dbReference type="PANTHER" id="PTHR10587:SF125">
    <property type="entry name" value="POLYSACCHARIDE DEACETYLASE YHEN-RELATED"/>
    <property type="match status" value="1"/>
</dbReference>
<accession>A0ABQ2L2V1</accession>
<dbReference type="CDD" id="cd10944">
    <property type="entry name" value="CE4_SmPgdA_like"/>
    <property type="match status" value="1"/>
</dbReference>
<dbReference type="Pfam" id="PF01522">
    <property type="entry name" value="Polysacc_deac_1"/>
    <property type="match status" value="1"/>
</dbReference>
<evidence type="ECO:0000256" key="1">
    <source>
        <dbReference type="SAM" id="MobiDB-lite"/>
    </source>
</evidence>
<dbReference type="InterPro" id="IPR012854">
    <property type="entry name" value="Cu_amine_oxidase-like_N"/>
</dbReference>
<name>A0ABQ2L2V1_9BACL</name>
<dbReference type="SUPFAM" id="SSF55383">
    <property type="entry name" value="Copper amine oxidase, domain N"/>
    <property type="match status" value="1"/>
</dbReference>
<dbReference type="InterPro" id="IPR036582">
    <property type="entry name" value="Mao_N_sf"/>
</dbReference>
<dbReference type="PROSITE" id="PS51677">
    <property type="entry name" value="NODB"/>
    <property type="match status" value="1"/>
</dbReference>
<sequence>MNKRNSLHICRSGMLIFIAVILFLASASITEAAGVRVFPIGYNDELTDIKGEMHRKVLYVPIREVSEKLHLRMSGTSEKFVLQGSKHSVTIIPGKQQAVSGSKTMSIQTYVSSGRTMIPASLLKSTFNFGIAYDASVPVARITSGKQKLDLQGFVEQNRTALRSDQGKTEGKPQQQKPTSKKPIYLTFDDGPTPHTDELLNILDQYKARGTFFMLGPNITAHPGAVKRLVQSGSAAGLHGISHEKSKFYASPESALEEMKQDNEALHKAAGIQTTLIRTPYGSKPYFTQEYRDKVLPAGFHLWDWNVDSEDWKYKEDHEKVIRSVLEQIEKVEKQGTVPIVLMHDQAATLKVLPEVLKTLRDEGFSFEVLKEGTVPVNFWHDKR</sequence>
<evidence type="ECO:0000313" key="4">
    <source>
        <dbReference type="Proteomes" id="UP000606653"/>
    </source>
</evidence>
<gene>
    <name evidence="3" type="ORF">GCM10010969_16960</name>
</gene>
<dbReference type="Pfam" id="PF07833">
    <property type="entry name" value="Cu_amine_oxidN1"/>
    <property type="match status" value="1"/>
</dbReference>
<dbReference type="InterPro" id="IPR002509">
    <property type="entry name" value="NODB_dom"/>
</dbReference>
<dbReference type="Gene3D" id="3.20.20.370">
    <property type="entry name" value="Glycoside hydrolase/deacetylase"/>
    <property type="match status" value="1"/>
</dbReference>
<dbReference type="Proteomes" id="UP000606653">
    <property type="component" value="Unassembled WGS sequence"/>
</dbReference>
<evidence type="ECO:0000313" key="3">
    <source>
        <dbReference type="EMBL" id="GGN98192.1"/>
    </source>
</evidence>
<dbReference type="PANTHER" id="PTHR10587">
    <property type="entry name" value="GLYCOSYL TRANSFERASE-RELATED"/>
    <property type="match status" value="1"/>
</dbReference>
<organism evidence="3 4">
    <name type="scientific">Saccharibacillus kuerlensis</name>
    <dbReference type="NCBI Taxonomy" id="459527"/>
    <lineage>
        <taxon>Bacteria</taxon>
        <taxon>Bacillati</taxon>
        <taxon>Bacillota</taxon>
        <taxon>Bacilli</taxon>
        <taxon>Bacillales</taxon>
        <taxon>Paenibacillaceae</taxon>
        <taxon>Saccharibacillus</taxon>
    </lineage>
</organism>
<protein>
    <recommendedName>
        <fullName evidence="2">NodB homology domain-containing protein</fullName>
    </recommendedName>
</protein>
<comment type="caution">
    <text evidence="3">The sequence shown here is derived from an EMBL/GenBank/DDBJ whole genome shotgun (WGS) entry which is preliminary data.</text>
</comment>
<reference evidence="4" key="1">
    <citation type="journal article" date="2019" name="Int. J. Syst. Evol. Microbiol.">
        <title>The Global Catalogue of Microorganisms (GCM) 10K type strain sequencing project: providing services to taxonomists for standard genome sequencing and annotation.</title>
        <authorList>
            <consortium name="The Broad Institute Genomics Platform"/>
            <consortium name="The Broad Institute Genome Sequencing Center for Infectious Disease"/>
            <person name="Wu L."/>
            <person name="Ma J."/>
        </authorList>
    </citation>
    <scope>NUCLEOTIDE SEQUENCE [LARGE SCALE GENOMIC DNA]</scope>
    <source>
        <strain evidence="4">CGMCC 1.6964</strain>
    </source>
</reference>